<dbReference type="Proteomes" id="UP001232245">
    <property type="component" value="Unassembled WGS sequence"/>
</dbReference>
<gene>
    <name evidence="1" type="ORF">J2S02_001422</name>
</gene>
<reference evidence="1 2" key="1">
    <citation type="submission" date="2023-07" db="EMBL/GenBank/DDBJ databases">
        <title>Genomic Encyclopedia of Type Strains, Phase IV (KMG-IV): sequencing the most valuable type-strain genomes for metagenomic binning, comparative biology and taxonomic classification.</title>
        <authorList>
            <person name="Goeker M."/>
        </authorList>
    </citation>
    <scope>NUCLEOTIDE SEQUENCE [LARGE SCALE GENOMIC DNA]</scope>
    <source>
        <strain evidence="1 2">DSM 17723</strain>
    </source>
</reference>
<comment type="caution">
    <text evidence="1">The sequence shown here is derived from an EMBL/GenBank/DDBJ whole genome shotgun (WGS) entry which is preliminary data.</text>
</comment>
<sequence>MLVDRLIFFEISLKKQPLKNQSEKFKQLFGRDYREEHSFMKFLKKVESLVKVRKIILKNRKFQKKLLLQLD</sequence>
<organism evidence="1 2">
    <name type="scientific">Metabacillus niabensis</name>
    <dbReference type="NCBI Taxonomy" id="324854"/>
    <lineage>
        <taxon>Bacteria</taxon>
        <taxon>Bacillati</taxon>
        <taxon>Bacillota</taxon>
        <taxon>Bacilli</taxon>
        <taxon>Bacillales</taxon>
        <taxon>Bacillaceae</taxon>
        <taxon>Metabacillus</taxon>
    </lineage>
</organism>
<protein>
    <submittedName>
        <fullName evidence="1">Uncharacterized protein</fullName>
    </submittedName>
</protein>
<dbReference type="EMBL" id="JAUSTZ010000002">
    <property type="protein sequence ID" value="MDQ0225093.1"/>
    <property type="molecule type" value="Genomic_DNA"/>
</dbReference>
<name>A0ABT9Z0K7_9BACI</name>
<proteinExistence type="predicted"/>
<evidence type="ECO:0000313" key="2">
    <source>
        <dbReference type="Proteomes" id="UP001232245"/>
    </source>
</evidence>
<keyword evidence="2" id="KW-1185">Reference proteome</keyword>
<evidence type="ECO:0000313" key="1">
    <source>
        <dbReference type="EMBL" id="MDQ0225093.1"/>
    </source>
</evidence>
<accession>A0ABT9Z0K7</accession>